<dbReference type="PANTHER" id="PTHR13343">
    <property type="entry name" value="CREG1 PROTEIN"/>
    <property type="match status" value="1"/>
</dbReference>
<gene>
    <name evidence="2" type="ordered locus">AXX17_At1g45770</name>
</gene>
<protein>
    <recommendedName>
        <fullName evidence="1">CREG-like beta-barrel domain-containing protein</fullName>
    </recommendedName>
</protein>
<dbReference type="PANTHER" id="PTHR13343:SF29">
    <property type="entry name" value="PYRIDOXAMINE 5'-PHOSPHATE OXIDASE FAMILY PROTEIN"/>
    <property type="match status" value="1"/>
</dbReference>
<dbReference type="Gene3D" id="2.30.110.10">
    <property type="entry name" value="Electron Transport, Fmn-binding Protein, Chain A"/>
    <property type="match status" value="1"/>
</dbReference>
<dbReference type="InterPro" id="IPR055343">
    <property type="entry name" value="CREG_beta-barrel"/>
</dbReference>
<sequence>MDAAIFTSVYVCNIPKTKKAFFNPNPPALSSSSCWLCNSQAKQIIKLRIREGSNQGLLRVHALFNNEEASSESEDKNGFGLLPADIFSLPQEKFGSNVSGEKDSENIIDVETSLAVPHGGGTRAGLFRTPISGGVQSATSAHGLPRPALAVRNLMEQARFAHLCTVMSKMHHRREGYPFGSLVDFAPDPMGHPIFSFSPLAIHTRNILAEPRCTLVVQIPGWSCLSNARVTLFGDVYPLPEEQQVSVNMEQHRMSNT</sequence>
<dbReference type="SUPFAM" id="SSF50475">
    <property type="entry name" value="FMN-binding split barrel"/>
    <property type="match status" value="1"/>
</dbReference>
<feature type="domain" description="CREG-like beta-barrel" evidence="1">
    <location>
        <begin position="151"/>
        <end position="244"/>
    </location>
</feature>
<name>A0A178WDL5_ARATH</name>
<evidence type="ECO:0000313" key="2">
    <source>
        <dbReference type="EMBL" id="OAP16478.1"/>
    </source>
</evidence>
<organism evidence="2 3">
    <name type="scientific">Arabidopsis thaliana</name>
    <name type="common">Mouse-ear cress</name>
    <dbReference type="NCBI Taxonomy" id="3702"/>
    <lineage>
        <taxon>Eukaryota</taxon>
        <taxon>Viridiplantae</taxon>
        <taxon>Streptophyta</taxon>
        <taxon>Embryophyta</taxon>
        <taxon>Tracheophyta</taxon>
        <taxon>Spermatophyta</taxon>
        <taxon>Magnoliopsida</taxon>
        <taxon>eudicotyledons</taxon>
        <taxon>Gunneridae</taxon>
        <taxon>Pentapetalae</taxon>
        <taxon>rosids</taxon>
        <taxon>malvids</taxon>
        <taxon>Brassicales</taxon>
        <taxon>Brassicaceae</taxon>
        <taxon>Camelineae</taxon>
        <taxon>Arabidopsis</taxon>
    </lineage>
</organism>
<proteinExistence type="predicted"/>
<accession>A0A178WDL5</accession>
<comment type="caution">
    <text evidence="2">The sequence shown here is derived from an EMBL/GenBank/DDBJ whole genome shotgun (WGS) entry which is preliminary data.</text>
</comment>
<dbReference type="EMBL" id="LUHQ01000001">
    <property type="protein sequence ID" value="OAP16478.1"/>
    <property type="molecule type" value="Genomic_DNA"/>
</dbReference>
<dbReference type="Pfam" id="PF13883">
    <property type="entry name" value="CREG_beta-barrel"/>
    <property type="match status" value="1"/>
</dbReference>
<dbReference type="ExpressionAtlas" id="A0A178WDL5">
    <property type="expression patterns" value="baseline and differential"/>
</dbReference>
<reference evidence="3" key="1">
    <citation type="journal article" date="2016" name="Proc. Natl. Acad. Sci. U.S.A.">
        <title>Chromosome-level assembly of Arabidopsis thaliana Ler reveals the extent of translocation and inversion polymorphisms.</title>
        <authorList>
            <person name="Zapata L."/>
            <person name="Ding J."/>
            <person name="Willing E.M."/>
            <person name="Hartwig B."/>
            <person name="Bezdan D."/>
            <person name="Jiao W.B."/>
            <person name="Patel V."/>
            <person name="Velikkakam James G."/>
            <person name="Koornneef M."/>
            <person name="Ossowski S."/>
            <person name="Schneeberger K."/>
        </authorList>
    </citation>
    <scope>NUCLEOTIDE SEQUENCE [LARGE SCALE GENOMIC DNA]</scope>
    <source>
        <strain evidence="3">cv. Landsberg erecta</strain>
    </source>
</reference>
<dbReference type="GO" id="GO:0005737">
    <property type="term" value="C:cytoplasm"/>
    <property type="evidence" value="ECO:0007669"/>
    <property type="project" value="UniProtKB-ARBA"/>
</dbReference>
<evidence type="ECO:0000313" key="3">
    <source>
        <dbReference type="Proteomes" id="UP000078284"/>
    </source>
</evidence>
<evidence type="ECO:0000259" key="1">
    <source>
        <dbReference type="Pfam" id="PF13883"/>
    </source>
</evidence>
<dbReference type="Proteomes" id="UP000078284">
    <property type="component" value="Chromosome 1"/>
</dbReference>
<dbReference type="AlphaFoldDB" id="A0A178WDL5"/>
<dbReference type="InterPro" id="IPR012349">
    <property type="entry name" value="Split_barrel_FMN-bd"/>
</dbReference>